<evidence type="ECO:0000313" key="1">
    <source>
        <dbReference type="EMBL" id="CUO90094.1"/>
    </source>
</evidence>
<reference evidence="1 2" key="1">
    <citation type="submission" date="2015-09" db="EMBL/GenBank/DDBJ databases">
        <authorList>
            <consortium name="Pathogen Informatics"/>
        </authorList>
    </citation>
    <scope>NUCLEOTIDE SEQUENCE [LARGE SCALE GENOMIC DNA]</scope>
    <source>
        <strain evidence="1 2">2789STDY5608854</strain>
    </source>
</reference>
<gene>
    <name evidence="1" type="ORF">ERS852411_02352</name>
</gene>
<dbReference type="AlphaFoldDB" id="A0A174IRX0"/>
<evidence type="ECO:0000313" key="2">
    <source>
        <dbReference type="Proteomes" id="UP000095746"/>
    </source>
</evidence>
<accession>A0A174IRX0</accession>
<dbReference type="Proteomes" id="UP000095746">
    <property type="component" value="Unassembled WGS sequence"/>
</dbReference>
<sequence>MAGGKNGFDAHAAVKLHPRIIDVELVHGVEYRGILNDTGDLREAVDIVTVGVLVALVNHGVSAGVFDHGVQLGAGAVLIAVAVSQEDIVNVSGVEAHGLYVPPVLVPTGGPARVQEDEGTVVGLGQIDGHLVVAHVVQPVRDDGEGLRGGEPCGRRGLGHSFAVVLGHKAVDGHVVSGVQVLLVNGGLGGDVVQFHHLGLVSVAVVLVKDHHNLLTVGGLVEFAVGFLSDGYVAEPPSREGAGVGVELVDLHVRGQGVGLVKEIQVAHGDLIARLGGEPAGGQHGAGFAVHRGELGAVLHGIEIDGAQVGHVRRVDIFDVDQLTLFVVAQFNGGAGSHRIVRHRNERHVGLGHAGGGDPLAPDALAVGVGHVQRNGTVVVPDRVGDRKSKASTGKLGAHWPVLHLRPAGGLDPSGFCGQRAGQSRQAYACGQRRGDGSHLNAVLHTEIPLFFVDGVRS</sequence>
<dbReference type="EMBL" id="CYZT01000200">
    <property type="protein sequence ID" value="CUO90094.1"/>
    <property type="molecule type" value="Genomic_DNA"/>
</dbReference>
<protein>
    <submittedName>
        <fullName evidence="1">Uncharacterized protein</fullName>
    </submittedName>
</protein>
<organism evidence="1 2">
    <name type="scientific">Flavonifractor plautii</name>
    <name type="common">Fusobacterium plautii</name>
    <dbReference type="NCBI Taxonomy" id="292800"/>
    <lineage>
        <taxon>Bacteria</taxon>
        <taxon>Bacillati</taxon>
        <taxon>Bacillota</taxon>
        <taxon>Clostridia</taxon>
        <taxon>Eubacteriales</taxon>
        <taxon>Oscillospiraceae</taxon>
        <taxon>Flavonifractor</taxon>
    </lineage>
</organism>
<proteinExistence type="predicted"/>
<name>A0A174IRX0_FLAPL</name>